<sequence>MARVVRDWSRTSSSPRFLRVQQLLVNTQTPQGHGRDSMVSQSCTVCQCTTHSSMRVFMHPCIHPWIHASIHPSIHPLSGIGLAPLKVA</sequence>
<evidence type="ECO:0000313" key="1">
    <source>
        <dbReference type="EMBL" id="EDM00065.1"/>
    </source>
</evidence>
<dbReference type="EMBL" id="CH473963">
    <property type="protein sequence ID" value="EDM00065.1"/>
    <property type="molecule type" value="Genomic_DNA"/>
</dbReference>
<name>A6IK01_RAT</name>
<organism evidence="1 2">
    <name type="scientific">Rattus norvegicus</name>
    <name type="common">Rat</name>
    <dbReference type="NCBI Taxonomy" id="10116"/>
    <lineage>
        <taxon>Eukaryota</taxon>
        <taxon>Metazoa</taxon>
        <taxon>Chordata</taxon>
        <taxon>Craniata</taxon>
        <taxon>Vertebrata</taxon>
        <taxon>Euteleostomi</taxon>
        <taxon>Mammalia</taxon>
        <taxon>Eutheria</taxon>
        <taxon>Euarchontoglires</taxon>
        <taxon>Glires</taxon>
        <taxon>Rodentia</taxon>
        <taxon>Myomorpha</taxon>
        <taxon>Muroidea</taxon>
        <taxon>Muridae</taxon>
        <taxon>Murinae</taxon>
        <taxon>Rattus</taxon>
    </lineage>
</organism>
<gene>
    <name evidence="1" type="ORF">rCG_63380</name>
</gene>
<dbReference type="AlphaFoldDB" id="A6IK01"/>
<proteinExistence type="predicted"/>
<dbReference type="Proteomes" id="UP000234681">
    <property type="component" value="Chromosome 14"/>
</dbReference>
<protein>
    <submittedName>
        <fullName evidence="1">RCG63380</fullName>
    </submittedName>
</protein>
<evidence type="ECO:0000313" key="2">
    <source>
        <dbReference type="Proteomes" id="UP000234681"/>
    </source>
</evidence>
<accession>A6IK01</accession>
<reference evidence="2" key="1">
    <citation type="submission" date="2005-09" db="EMBL/GenBank/DDBJ databases">
        <authorList>
            <person name="Mural R.J."/>
            <person name="Li P.W."/>
            <person name="Adams M.D."/>
            <person name="Amanatides P.G."/>
            <person name="Baden-Tillson H."/>
            <person name="Barnstead M."/>
            <person name="Chin S.H."/>
            <person name="Dew I."/>
            <person name="Evans C.A."/>
            <person name="Ferriera S."/>
            <person name="Flanigan M."/>
            <person name="Fosler C."/>
            <person name="Glodek A."/>
            <person name="Gu Z."/>
            <person name="Holt R.A."/>
            <person name="Jennings D."/>
            <person name="Kraft C.L."/>
            <person name="Lu F."/>
            <person name="Nguyen T."/>
            <person name="Nusskern D.R."/>
            <person name="Pfannkoch C.M."/>
            <person name="Sitter C."/>
            <person name="Sutton G.G."/>
            <person name="Venter J.C."/>
            <person name="Wang Z."/>
            <person name="Woodage T."/>
            <person name="Zheng X.H."/>
            <person name="Zhong F."/>
        </authorList>
    </citation>
    <scope>NUCLEOTIDE SEQUENCE [LARGE SCALE GENOMIC DNA]</scope>
    <source>
        <strain>BN</strain>
        <strain evidence="2">Sprague-Dawley</strain>
    </source>
</reference>